<dbReference type="NCBIfam" id="NF003426">
    <property type="entry name" value="PRK04914.1"/>
    <property type="match status" value="1"/>
</dbReference>
<organism evidence="12">
    <name type="scientific">Vibrio chaetopteri</name>
    <dbReference type="NCBI Taxonomy" id="3016528"/>
    <lineage>
        <taxon>Bacteria</taxon>
        <taxon>Pseudomonadati</taxon>
        <taxon>Pseudomonadota</taxon>
        <taxon>Gammaproteobacteria</taxon>
        <taxon>Vibrionales</taxon>
        <taxon>Vibrionaceae</taxon>
        <taxon>Vibrio</taxon>
    </lineage>
</organism>
<evidence type="ECO:0000256" key="1">
    <source>
        <dbReference type="ARBA" id="ARBA00022741"/>
    </source>
</evidence>
<dbReference type="GO" id="GO:0016817">
    <property type="term" value="F:hydrolase activity, acting on acid anhydrides"/>
    <property type="evidence" value="ECO:0007669"/>
    <property type="project" value="InterPro"/>
</dbReference>
<dbReference type="Gene3D" id="3.40.50.10810">
    <property type="entry name" value="Tandem AAA-ATPase domain"/>
    <property type="match status" value="1"/>
</dbReference>
<evidence type="ECO:0000256" key="3">
    <source>
        <dbReference type="ARBA" id="ARBA00022806"/>
    </source>
</evidence>
<keyword evidence="5 9" id="KW-0805">Transcription regulation</keyword>
<keyword evidence="4 9" id="KW-0067">ATP-binding</keyword>
<dbReference type="KEGG" id="vck:PG915_14005"/>
<dbReference type="SUPFAM" id="SSF52540">
    <property type="entry name" value="P-loop containing nucleoside triphosphate hydrolases"/>
    <property type="match status" value="2"/>
</dbReference>
<dbReference type="InterPro" id="IPR014001">
    <property type="entry name" value="Helicase_ATP-bd"/>
</dbReference>
<feature type="domain" description="Helicase C-terminal" evidence="11">
    <location>
        <begin position="492"/>
        <end position="668"/>
    </location>
</feature>
<dbReference type="InterPro" id="IPR000330">
    <property type="entry name" value="SNF2_N"/>
</dbReference>
<sequence>MTFALGQRWISDTESDLGLGTVVALDARTVSLMFAASEENRVYARSDAPVTRVTFNVGDVIECQEGWSLEVEEVIEDQGIFTYVGTRQDTEEANVALREIFLSHQIRFNKPQDKLFAGQIDRMDNFVLRYRALSNQYEQHKSPMRGLCGMRAGLIPHQLFIAHEVGRRYAPRVLLADEVGLGKTIEAGMIIHQQVLSGRAQRVLIVVPETLQHQWLVEMMRRFNLHFSIFDEERCIEAYAEAENPFDTQQFVLCSLDFLRKSRKRFEQALEGEWDLLVVDEAHHLEWSQEQPSRQYQVVEALAEKTPGVLLLTATPEQLGRESHFARLRLLDADRFFDYDAFVKEEEQYAPVADAVTALFSGQSLANDAKNQITELLSEQDVEPLLNVLESKASDEEKAIARQELIDNLMDRHGTGRVLFRNTRAAIKGFPTRNVNLVPMPIPQQYTTSMRVSGMIGGKMTPEARAMKMLYPEEIFQEFEGEDSSWWQFDSRVNWLIEKITAKRSEKILVIASRASTALQLEQALREREGIRATVFHEGMSILERDKAAAYFAQEEGGAQVLICSEIGSEGRNFQFANQLVMFDLPFNPDLLEQRIGRLDRIGQKRDIDVHVPYLEGTSQGILARWFNEGLNAFAETCPTGRMVYDRYQESIINMLASGDISELDDVIEGSRQYNQELKHELEQGRDRLLEMHSNGGEAAQQIVEKISATDGDTNLVTFALSLFDTIGLNQDDKGENALVVTPSEHMMVPSYPGLPYDGATITFDRDTALSREDMNFISWEHPMIQGGIDLVMSEGVGTSAVSLLKNKALPVGTILLELVYVVDAQAPKQSGISRFLPPTPIRMMMDGRGNDLSSQVEFEGFNRQLSPVNRHLASKLVGSVQADVHRLIEAGNGAVEEKVTAVREDAHKAMYASLNGELERLQALKAVNPNIRDEEIEAIESQIAELDGYINKAQGQLDSLRLIVVSHN</sequence>
<proteinExistence type="inferred from homology"/>
<dbReference type="GO" id="GO:0003677">
    <property type="term" value="F:DNA binding"/>
    <property type="evidence" value="ECO:0007669"/>
    <property type="project" value="UniProtKB-KW"/>
</dbReference>
<reference evidence="12" key="1">
    <citation type="submission" date="2023-01" db="EMBL/GenBank/DDBJ databases">
        <title>Vibrio sp. CB1-14 genome sequencing.</title>
        <authorList>
            <person name="Otstavnykh N."/>
            <person name="Isaeva M."/>
            <person name="Meleshko D."/>
        </authorList>
    </citation>
    <scope>NUCLEOTIDE SEQUENCE</scope>
    <source>
        <strain evidence="12">CB1-14</strain>
    </source>
</reference>
<feature type="domain" description="Helicase ATP-binding" evidence="10">
    <location>
        <begin position="164"/>
        <end position="334"/>
    </location>
</feature>
<evidence type="ECO:0000256" key="5">
    <source>
        <dbReference type="ARBA" id="ARBA00023015"/>
    </source>
</evidence>
<dbReference type="PROSITE" id="PS51194">
    <property type="entry name" value="HELICASE_CTER"/>
    <property type="match status" value="1"/>
</dbReference>
<dbReference type="Gene3D" id="2.30.30.140">
    <property type="match status" value="1"/>
</dbReference>
<dbReference type="PANTHER" id="PTHR45766">
    <property type="entry name" value="DNA ANNEALING HELICASE AND ENDONUCLEASE ZRANB3 FAMILY MEMBER"/>
    <property type="match status" value="1"/>
</dbReference>
<dbReference type="InterPro" id="IPR040766">
    <property type="entry name" value="Tudor_2_RapA"/>
</dbReference>
<evidence type="ECO:0000256" key="9">
    <source>
        <dbReference type="HAMAP-Rule" id="MF_01821"/>
    </source>
</evidence>
<dbReference type="Gene3D" id="6.10.140.1500">
    <property type="match status" value="1"/>
</dbReference>
<accession>A0AAU8BGA8</accession>
<comment type="similarity">
    <text evidence="9">Belongs to the SNF2/RAD54 helicase family. RapA subfamily.</text>
</comment>
<dbReference type="EMBL" id="CP115920">
    <property type="protein sequence ID" value="XCD15680.1"/>
    <property type="molecule type" value="Genomic_DNA"/>
</dbReference>
<keyword evidence="7 9" id="KW-0010">Activator</keyword>
<dbReference type="Pfam" id="PF00176">
    <property type="entry name" value="SNF2-rel_dom"/>
    <property type="match status" value="1"/>
</dbReference>
<gene>
    <name evidence="9 12" type="primary">rapA</name>
    <name evidence="12" type="ORF">PG915_14005</name>
</gene>
<evidence type="ECO:0000256" key="2">
    <source>
        <dbReference type="ARBA" id="ARBA00022801"/>
    </source>
</evidence>
<dbReference type="Pfam" id="PF18339">
    <property type="entry name" value="Tudor_1_RapA"/>
    <property type="match status" value="1"/>
</dbReference>
<feature type="short sequence motif" description="DEAH box" evidence="9">
    <location>
        <begin position="280"/>
        <end position="283"/>
    </location>
</feature>
<dbReference type="RefSeq" id="WP_353497078.1">
    <property type="nucleotide sequence ID" value="NZ_CP115920.1"/>
</dbReference>
<dbReference type="Gene3D" id="3.30.360.80">
    <property type="match status" value="1"/>
</dbReference>
<keyword evidence="6 9" id="KW-0238">DNA-binding</keyword>
<dbReference type="InterPro" id="IPR023949">
    <property type="entry name" value="Helicase_RapA"/>
</dbReference>
<dbReference type="CDD" id="cd18011">
    <property type="entry name" value="DEXDc_RapA"/>
    <property type="match status" value="1"/>
</dbReference>
<dbReference type="AlphaFoldDB" id="A0AAU8BGA8"/>
<dbReference type="CDD" id="cd18793">
    <property type="entry name" value="SF2_C_SNF"/>
    <property type="match status" value="1"/>
</dbReference>
<comment type="function">
    <text evidence="9">Transcription regulator that activates transcription by stimulating RNA polymerase (RNAP) recycling in case of stress conditions such as supercoiled DNA or high salt concentrations. Probably acts by releasing the RNAP, when it is trapped or immobilized on tightly supercoiled DNA. Does not activate transcription on linear DNA. Probably not involved in DNA repair.</text>
</comment>
<dbReference type="PROSITE" id="PS51192">
    <property type="entry name" value="HELICASE_ATP_BIND_1"/>
    <property type="match status" value="1"/>
</dbReference>
<dbReference type="InterPro" id="IPR022737">
    <property type="entry name" value="RapA_C"/>
</dbReference>
<dbReference type="GO" id="GO:0005524">
    <property type="term" value="F:ATP binding"/>
    <property type="evidence" value="ECO:0007669"/>
    <property type="project" value="UniProtKB-UniRule"/>
</dbReference>
<dbReference type="InterPro" id="IPR038718">
    <property type="entry name" value="SNF2-like_sf"/>
</dbReference>
<dbReference type="EC" id="3.6.4.-" evidence="9"/>
<evidence type="ECO:0000259" key="10">
    <source>
        <dbReference type="PROSITE" id="PS51192"/>
    </source>
</evidence>
<dbReference type="Pfam" id="PF00271">
    <property type="entry name" value="Helicase_C"/>
    <property type="match status" value="1"/>
</dbReference>
<evidence type="ECO:0000259" key="11">
    <source>
        <dbReference type="PROSITE" id="PS51194"/>
    </source>
</evidence>
<comment type="subunit">
    <text evidence="9">Interacts with the RNAP. Has a higher affinity for the core RNAP than for the holoenzyme. Its ATPase activity is stimulated by binding to RNAP.</text>
</comment>
<evidence type="ECO:0000256" key="8">
    <source>
        <dbReference type="ARBA" id="ARBA00023163"/>
    </source>
</evidence>
<evidence type="ECO:0000256" key="6">
    <source>
        <dbReference type="ARBA" id="ARBA00023125"/>
    </source>
</evidence>
<dbReference type="InterPro" id="IPR001650">
    <property type="entry name" value="Helicase_C-like"/>
</dbReference>
<keyword evidence="3 9" id="KW-0347">Helicase</keyword>
<dbReference type="InterPro" id="IPR027417">
    <property type="entry name" value="P-loop_NTPase"/>
</dbReference>
<dbReference type="GO" id="GO:0004386">
    <property type="term" value="F:helicase activity"/>
    <property type="evidence" value="ECO:0007669"/>
    <property type="project" value="UniProtKB-UniRule"/>
</dbReference>
<dbReference type="GO" id="GO:0006355">
    <property type="term" value="P:regulation of DNA-templated transcription"/>
    <property type="evidence" value="ECO:0007669"/>
    <property type="project" value="UniProtKB-UniRule"/>
</dbReference>
<dbReference type="InterPro" id="IPR040765">
    <property type="entry name" value="Tudor_1_RapA"/>
</dbReference>
<dbReference type="Gene3D" id="2.30.30.930">
    <property type="match status" value="1"/>
</dbReference>
<evidence type="ECO:0000313" key="12">
    <source>
        <dbReference type="EMBL" id="XCD15680.1"/>
    </source>
</evidence>
<dbReference type="InterPro" id="IPR049730">
    <property type="entry name" value="SNF2/RAD54-like_C"/>
</dbReference>
<keyword evidence="2 9" id="KW-0378">Hydrolase</keyword>
<dbReference type="Gene3D" id="6.10.140.2230">
    <property type="match status" value="1"/>
</dbReference>
<dbReference type="PANTHER" id="PTHR45766:SF6">
    <property type="entry name" value="SWI_SNF-RELATED MATRIX-ASSOCIATED ACTIN-DEPENDENT REGULATOR OF CHROMATIN SUBFAMILY A-LIKE PROTEIN 1"/>
    <property type="match status" value="1"/>
</dbReference>
<keyword evidence="8 9" id="KW-0804">Transcription</keyword>
<dbReference type="Pfam" id="PF12137">
    <property type="entry name" value="RapA_C"/>
    <property type="match status" value="1"/>
</dbReference>
<feature type="binding site" evidence="9">
    <location>
        <begin position="177"/>
        <end position="184"/>
    </location>
    <ligand>
        <name>ATP</name>
        <dbReference type="ChEBI" id="CHEBI:30616"/>
    </ligand>
</feature>
<dbReference type="InterPro" id="IPR057342">
    <property type="entry name" value="DEXDc_RapA"/>
</dbReference>
<protein>
    <recommendedName>
        <fullName evidence="9">RNA polymerase-associated protein RapA</fullName>
        <ecNumber evidence="9">3.6.4.-</ecNumber>
    </recommendedName>
    <alternativeName>
        <fullName evidence="9">ATP-dependent helicase HepA</fullName>
    </alternativeName>
</protein>
<evidence type="ECO:0000256" key="4">
    <source>
        <dbReference type="ARBA" id="ARBA00022840"/>
    </source>
</evidence>
<evidence type="ECO:0000256" key="7">
    <source>
        <dbReference type="ARBA" id="ARBA00023159"/>
    </source>
</evidence>
<keyword evidence="1 9" id="KW-0547">Nucleotide-binding</keyword>
<dbReference type="Gene3D" id="3.40.50.300">
    <property type="entry name" value="P-loop containing nucleotide triphosphate hydrolases"/>
    <property type="match status" value="1"/>
</dbReference>
<name>A0AAU8BGA8_9VIBR</name>
<dbReference type="SMART" id="SM00490">
    <property type="entry name" value="HELICc"/>
    <property type="match status" value="1"/>
</dbReference>
<dbReference type="HAMAP" id="MF_01821">
    <property type="entry name" value="Helicase_RapA"/>
    <property type="match status" value="1"/>
</dbReference>
<dbReference type="SMART" id="SM00487">
    <property type="entry name" value="DEXDc"/>
    <property type="match status" value="1"/>
</dbReference>
<dbReference type="Pfam" id="PF18337">
    <property type="entry name" value="Tudor_RapA"/>
    <property type="match status" value="1"/>
</dbReference>